<evidence type="ECO:0000313" key="1">
    <source>
        <dbReference type="EMBL" id="QXT57824.1"/>
    </source>
</evidence>
<proteinExistence type="predicted"/>
<name>A0A8F6YI63_9VIRU</name>
<protein>
    <submittedName>
        <fullName evidence="1">Uncharacterized protein</fullName>
    </submittedName>
</protein>
<sequence>MKLSFITEWIQFYEKHKAMFSDNFYKNIASIPAEHAFITHSRTGYIFFFYNGCYSMHYTACFKYPHVILNGPSCIVPKDRTKPRPAIKCITKKFNSIKKLYNTMINCQNQVDKQTINKTVQYKPYNGGKSDPLYDNFKHIKTIIGPYKQISLLEAETVQKNLKPHEIIICSIIQTLYDDGKIFHIIMHDKIYTLSINSIMSWHGHIIKPFTFKDKTLINPFVETRGSRFCTWFTKKIHTTGRSDSLSDSNLFDSSLSVSSDSSLLKSLCNRLFISSKESDKQKPNTWARLRHQPLSKTTLEELEC</sequence>
<organism evidence="1">
    <name type="scientific">Rhinella marina erythrocytic-like virus</name>
    <dbReference type="NCBI Taxonomy" id="2859906"/>
    <lineage>
        <taxon>Viruses</taxon>
        <taxon>Varidnaviria</taxon>
        <taxon>Bamfordvirae</taxon>
        <taxon>Nucleocytoviricota</taxon>
        <taxon>Megaviricetes</taxon>
        <taxon>Pimascovirales</taxon>
        <taxon>Pimascovirales incertae sedis</taxon>
        <taxon>Iridoviridae</taxon>
    </lineage>
</organism>
<reference evidence="1" key="1">
    <citation type="submission" date="2021-02" db="EMBL/GenBank/DDBJ databases">
        <title>Distinct virome patterns of the invasive cane toad (Rhinella marina) across its native and introduced ranges.</title>
        <authorList>
            <person name="Russo A.G."/>
            <person name="Harding E.F."/>
            <person name="Yan G.J."/>
            <person name="Selechnik D."/>
            <person name="Ducatez S."/>
            <person name="DeVore J.L."/>
            <person name="Zhou J."/>
            <person name="Sarma R.R."/>
            <person name="Lee Y.P."/>
            <person name="Richardson M.F."/>
            <person name="Shine R."/>
            <person name="Rollins L.A."/>
            <person name="White P.A."/>
        </authorList>
    </citation>
    <scope>NUCLEOTIDE SEQUENCE</scope>
</reference>
<accession>A0A8F6YI63</accession>
<dbReference type="EMBL" id="MW582942">
    <property type="protein sequence ID" value="QXT57824.1"/>
    <property type="molecule type" value="Genomic_DNA"/>
</dbReference>